<evidence type="ECO:0000256" key="4">
    <source>
        <dbReference type="RuleBase" id="RU003557"/>
    </source>
</evidence>
<evidence type="ECO:0000259" key="6">
    <source>
        <dbReference type="Pfam" id="PF02803"/>
    </source>
</evidence>
<name>A0ABN1XCC1_9ACTN</name>
<dbReference type="PROSITE" id="PS00737">
    <property type="entry name" value="THIOLASE_2"/>
    <property type="match status" value="1"/>
</dbReference>
<dbReference type="EMBL" id="BAAAIH010000073">
    <property type="protein sequence ID" value="GAA1299274.1"/>
    <property type="molecule type" value="Genomic_DNA"/>
</dbReference>
<evidence type="ECO:0000313" key="7">
    <source>
        <dbReference type="EMBL" id="GAA1299274.1"/>
    </source>
</evidence>
<dbReference type="PANTHER" id="PTHR43365">
    <property type="entry name" value="BLR7806 PROTEIN"/>
    <property type="match status" value="1"/>
</dbReference>
<evidence type="ECO:0000313" key="8">
    <source>
        <dbReference type="Proteomes" id="UP001500282"/>
    </source>
</evidence>
<dbReference type="Pfam" id="PF00108">
    <property type="entry name" value="Thiolase_N"/>
    <property type="match status" value="1"/>
</dbReference>
<dbReference type="Gene3D" id="3.40.47.10">
    <property type="match status" value="2"/>
</dbReference>
<evidence type="ECO:0000259" key="5">
    <source>
        <dbReference type="Pfam" id="PF00108"/>
    </source>
</evidence>
<dbReference type="CDD" id="cd00751">
    <property type="entry name" value="thiolase"/>
    <property type="match status" value="1"/>
</dbReference>
<comment type="caution">
    <text evidence="7">The sequence shown here is derived from an EMBL/GenBank/DDBJ whole genome shotgun (WGS) entry which is preliminary data.</text>
</comment>
<dbReference type="InterPro" id="IPR020616">
    <property type="entry name" value="Thiolase_N"/>
</dbReference>
<dbReference type="PIRSF" id="PIRSF000429">
    <property type="entry name" value="Ac-CoA_Ac_transf"/>
    <property type="match status" value="1"/>
</dbReference>
<dbReference type="InterPro" id="IPR020613">
    <property type="entry name" value="Thiolase_CS"/>
</dbReference>
<dbReference type="NCBIfam" id="TIGR01930">
    <property type="entry name" value="AcCoA-C-Actrans"/>
    <property type="match status" value="1"/>
</dbReference>
<dbReference type="SUPFAM" id="SSF53901">
    <property type="entry name" value="Thiolase-like"/>
    <property type="match status" value="2"/>
</dbReference>
<evidence type="ECO:0000256" key="2">
    <source>
        <dbReference type="ARBA" id="ARBA00022679"/>
    </source>
</evidence>
<organism evidence="7 8">
    <name type="scientific">Streptomyces javensis</name>
    <dbReference type="NCBI Taxonomy" id="114698"/>
    <lineage>
        <taxon>Bacteria</taxon>
        <taxon>Bacillati</taxon>
        <taxon>Actinomycetota</taxon>
        <taxon>Actinomycetes</taxon>
        <taxon>Kitasatosporales</taxon>
        <taxon>Streptomycetaceae</taxon>
        <taxon>Streptomyces</taxon>
        <taxon>Streptomyces violaceusniger group</taxon>
    </lineage>
</organism>
<feature type="domain" description="Thiolase C-terminal" evidence="6">
    <location>
        <begin position="273"/>
        <end position="393"/>
    </location>
</feature>
<evidence type="ECO:0000256" key="1">
    <source>
        <dbReference type="ARBA" id="ARBA00010982"/>
    </source>
</evidence>
<accession>A0ABN1XCC1</accession>
<dbReference type="PANTHER" id="PTHR43365:SF1">
    <property type="entry name" value="ACETYL-COA C-ACYLTRANSFERASE"/>
    <property type="match status" value="1"/>
</dbReference>
<reference evidence="7 8" key="1">
    <citation type="journal article" date="2019" name="Int. J. Syst. Evol. Microbiol.">
        <title>The Global Catalogue of Microorganisms (GCM) 10K type strain sequencing project: providing services to taxonomists for standard genome sequencing and annotation.</title>
        <authorList>
            <consortium name="The Broad Institute Genomics Platform"/>
            <consortium name="The Broad Institute Genome Sequencing Center for Infectious Disease"/>
            <person name="Wu L."/>
            <person name="Ma J."/>
        </authorList>
    </citation>
    <scope>NUCLEOTIDE SEQUENCE [LARGE SCALE GENOMIC DNA]</scope>
    <source>
        <strain evidence="7 8">JCM 11448</strain>
    </source>
</reference>
<proteinExistence type="inferred from homology"/>
<keyword evidence="3 4" id="KW-0012">Acyltransferase</keyword>
<keyword evidence="2 4" id="KW-0808">Transferase</keyword>
<gene>
    <name evidence="7" type="ORF">GCM10009579_79270</name>
</gene>
<dbReference type="Pfam" id="PF02803">
    <property type="entry name" value="Thiolase_C"/>
    <property type="match status" value="1"/>
</dbReference>
<comment type="similarity">
    <text evidence="1 4">Belongs to the thiolase-like superfamily. Thiolase family.</text>
</comment>
<dbReference type="InterPro" id="IPR016039">
    <property type="entry name" value="Thiolase-like"/>
</dbReference>
<sequence>MTQPSDVVVVEAVRTPIGRGHPEKGVFRNLRPHDLLGAVYTAVLDRAGVDPLEVDQVLTGCVQQIGEQGANVARNAWLHAGLPVEVPASTVDTQCGASQQAVNLAAALIASGAQDVVIAAGVEHMGRLPFAAGVRVQEEYGDAITPQIVGRHGLIKAHNLVGQGLSAERIAATWDLSRTHLEEWALRSHQRADAATRAGAFAREILPVKAGGAVHDTDQGIRPDTTAESLAALPPVFADDGRLTAGTSSQTSDGASAVLLMSAAKARALGVRARAKIRDHVVQGDDPLMMLTAPIPLTRRMLQRNRMVIGDLDIIEINEAFASVVGAWLAELRPDPERVNPRGGAIALGHPLGASGARLITTLLHEMEDLGAELGFLTMCCAGGLATGTLIERI</sequence>
<dbReference type="Proteomes" id="UP001500282">
    <property type="component" value="Unassembled WGS sequence"/>
</dbReference>
<feature type="domain" description="Thiolase N-terminal" evidence="5">
    <location>
        <begin position="7"/>
        <end position="263"/>
    </location>
</feature>
<evidence type="ECO:0000256" key="3">
    <source>
        <dbReference type="ARBA" id="ARBA00023315"/>
    </source>
</evidence>
<protein>
    <submittedName>
        <fullName evidence="7">Acetyl-CoA C-acyltransferase</fullName>
    </submittedName>
</protein>
<dbReference type="InterPro" id="IPR002155">
    <property type="entry name" value="Thiolase"/>
</dbReference>
<dbReference type="InterPro" id="IPR020617">
    <property type="entry name" value="Thiolase_C"/>
</dbReference>
<keyword evidence="8" id="KW-1185">Reference proteome</keyword>